<comment type="caution">
    <text evidence="1">The sequence shown here is derived from an EMBL/GenBank/DDBJ whole genome shotgun (WGS) entry which is preliminary data.</text>
</comment>
<reference evidence="2" key="1">
    <citation type="journal article" date="2023" name="Nat. Plants">
        <title>Single-cell RNA sequencing provides a high-resolution roadmap for understanding the multicellular compartmentation of specialized metabolism.</title>
        <authorList>
            <person name="Sun S."/>
            <person name="Shen X."/>
            <person name="Li Y."/>
            <person name="Li Y."/>
            <person name="Wang S."/>
            <person name="Li R."/>
            <person name="Zhang H."/>
            <person name="Shen G."/>
            <person name="Guo B."/>
            <person name="Wei J."/>
            <person name="Xu J."/>
            <person name="St-Pierre B."/>
            <person name="Chen S."/>
            <person name="Sun C."/>
        </authorList>
    </citation>
    <scope>NUCLEOTIDE SEQUENCE [LARGE SCALE GENOMIC DNA]</scope>
</reference>
<accession>A0ACC0C4A7</accession>
<sequence length="122" mass="13792">MDPNSLGAGYMAVFAVSGSVVLVALQVHKRLLSNFMKKMEFEIGSPKNKPKKKVRFADEVAAATARKPVPPASENKGHHMKKQNHHHHHCRVPKEEKLEAMPLNWQALYKGIIQYRALRSLD</sequence>
<dbReference type="Proteomes" id="UP001060085">
    <property type="component" value="Linkage Group LG01"/>
</dbReference>
<evidence type="ECO:0000313" key="2">
    <source>
        <dbReference type="Proteomes" id="UP001060085"/>
    </source>
</evidence>
<evidence type="ECO:0000313" key="1">
    <source>
        <dbReference type="EMBL" id="KAI5679677.1"/>
    </source>
</evidence>
<protein>
    <submittedName>
        <fullName evidence="1">Uncharacterized protein</fullName>
    </submittedName>
</protein>
<proteinExistence type="predicted"/>
<dbReference type="EMBL" id="CM044701">
    <property type="protein sequence ID" value="KAI5679677.1"/>
    <property type="molecule type" value="Genomic_DNA"/>
</dbReference>
<keyword evidence="2" id="KW-1185">Reference proteome</keyword>
<organism evidence="1 2">
    <name type="scientific">Catharanthus roseus</name>
    <name type="common">Madagascar periwinkle</name>
    <name type="synonym">Vinca rosea</name>
    <dbReference type="NCBI Taxonomy" id="4058"/>
    <lineage>
        <taxon>Eukaryota</taxon>
        <taxon>Viridiplantae</taxon>
        <taxon>Streptophyta</taxon>
        <taxon>Embryophyta</taxon>
        <taxon>Tracheophyta</taxon>
        <taxon>Spermatophyta</taxon>
        <taxon>Magnoliopsida</taxon>
        <taxon>eudicotyledons</taxon>
        <taxon>Gunneridae</taxon>
        <taxon>Pentapetalae</taxon>
        <taxon>asterids</taxon>
        <taxon>lamiids</taxon>
        <taxon>Gentianales</taxon>
        <taxon>Apocynaceae</taxon>
        <taxon>Rauvolfioideae</taxon>
        <taxon>Vinceae</taxon>
        <taxon>Catharanthinae</taxon>
        <taxon>Catharanthus</taxon>
    </lineage>
</organism>
<name>A0ACC0C4A7_CATRO</name>
<gene>
    <name evidence="1" type="ORF">M9H77_00904</name>
</gene>